<organism evidence="2 4">
    <name type="scientific">Puccinia graminis f. sp. tritici</name>
    <dbReference type="NCBI Taxonomy" id="56615"/>
    <lineage>
        <taxon>Eukaryota</taxon>
        <taxon>Fungi</taxon>
        <taxon>Dikarya</taxon>
        <taxon>Basidiomycota</taxon>
        <taxon>Pucciniomycotina</taxon>
        <taxon>Pucciniomycetes</taxon>
        <taxon>Pucciniales</taxon>
        <taxon>Pucciniaceae</taxon>
        <taxon>Puccinia</taxon>
    </lineage>
</organism>
<dbReference type="AlphaFoldDB" id="A0A5B0S6Q0"/>
<dbReference type="EMBL" id="VDEP01000071">
    <property type="protein sequence ID" value="KAA1133478.1"/>
    <property type="molecule type" value="Genomic_DNA"/>
</dbReference>
<name>A0A5B0S6Q0_PUCGR</name>
<sequence>MMTNSPKSTYFSFPPYESHFITEVEEAPSPVTATLCQKALEPMIDCSAEAYPIIQRGSHLEAEIELILYLNAPKKPASLFSESSSSNSSIISTSSSIIRSIRSLWRFG</sequence>
<dbReference type="EMBL" id="VSWC01000119">
    <property type="protein sequence ID" value="KAA1082624.1"/>
    <property type="molecule type" value="Genomic_DNA"/>
</dbReference>
<evidence type="ECO:0000313" key="4">
    <source>
        <dbReference type="Proteomes" id="UP000325313"/>
    </source>
</evidence>
<dbReference type="Proteomes" id="UP000324748">
    <property type="component" value="Unassembled WGS sequence"/>
</dbReference>
<proteinExistence type="predicted"/>
<dbReference type="Proteomes" id="UP000325313">
    <property type="component" value="Unassembled WGS sequence"/>
</dbReference>
<reference evidence="3 4" key="1">
    <citation type="submission" date="2019-05" db="EMBL/GenBank/DDBJ databases">
        <title>Emergence of the Ug99 lineage of the wheat stem rust pathogen through somatic hybridization.</title>
        <authorList>
            <person name="Li F."/>
            <person name="Upadhyaya N.M."/>
            <person name="Sperschneider J."/>
            <person name="Matny O."/>
            <person name="Nguyen-Phuc H."/>
            <person name="Mago R."/>
            <person name="Raley C."/>
            <person name="Miller M.E."/>
            <person name="Silverstein K.A.T."/>
            <person name="Henningsen E."/>
            <person name="Hirsch C.D."/>
            <person name="Visser B."/>
            <person name="Pretorius Z.A."/>
            <person name="Steffenson B.J."/>
            <person name="Schwessinger B."/>
            <person name="Dodds P.N."/>
            <person name="Figueroa M."/>
        </authorList>
    </citation>
    <scope>NUCLEOTIDE SEQUENCE [LARGE SCALE GENOMIC DNA]</scope>
    <source>
        <strain evidence="1">21-0</strain>
        <strain evidence="2 4">Ug99</strain>
    </source>
</reference>
<evidence type="ECO:0000313" key="1">
    <source>
        <dbReference type="EMBL" id="KAA1082624.1"/>
    </source>
</evidence>
<gene>
    <name evidence="1" type="ORF">PGT21_008870</name>
    <name evidence="2" type="ORF">PGTUg99_016058</name>
</gene>
<evidence type="ECO:0000313" key="2">
    <source>
        <dbReference type="EMBL" id="KAA1133478.1"/>
    </source>
</evidence>
<protein>
    <submittedName>
        <fullName evidence="2">Uncharacterized protein</fullName>
    </submittedName>
</protein>
<keyword evidence="3" id="KW-1185">Reference proteome</keyword>
<accession>A0A5B0S6Q0</accession>
<comment type="caution">
    <text evidence="2">The sequence shown here is derived from an EMBL/GenBank/DDBJ whole genome shotgun (WGS) entry which is preliminary data.</text>
</comment>
<evidence type="ECO:0000313" key="3">
    <source>
        <dbReference type="Proteomes" id="UP000324748"/>
    </source>
</evidence>